<dbReference type="InterPro" id="IPR006299">
    <property type="entry name" value="FlgC"/>
</dbReference>
<dbReference type="EMBL" id="JBHLXD010000017">
    <property type="protein sequence ID" value="MFC0209041.1"/>
    <property type="molecule type" value="Genomic_DNA"/>
</dbReference>
<evidence type="ECO:0000256" key="2">
    <source>
        <dbReference type="ARBA" id="ARBA00009677"/>
    </source>
</evidence>
<proteinExistence type="inferred from homology"/>
<dbReference type="InterPro" id="IPR010930">
    <property type="entry name" value="Flg_bb/hook_C_dom"/>
</dbReference>
<dbReference type="PANTHER" id="PTHR30435">
    <property type="entry name" value="FLAGELLAR PROTEIN"/>
    <property type="match status" value="1"/>
</dbReference>
<keyword evidence="9" id="KW-0282">Flagellum</keyword>
<keyword evidence="10" id="KW-1185">Reference proteome</keyword>
<dbReference type="RefSeq" id="WP_261519408.1">
    <property type="nucleotide sequence ID" value="NZ_JAODNW010000003.1"/>
</dbReference>
<comment type="similarity">
    <text evidence="2">Belongs to the flagella basal body rod proteins family.</text>
</comment>
<evidence type="ECO:0000259" key="8">
    <source>
        <dbReference type="Pfam" id="PF06429"/>
    </source>
</evidence>
<feature type="domain" description="Flagellar basal-body/hook protein C-terminal" evidence="8">
    <location>
        <begin position="92"/>
        <end position="135"/>
    </location>
</feature>
<dbReference type="InterPro" id="IPR001444">
    <property type="entry name" value="Flag_bb_rod_N"/>
</dbReference>
<accession>A0ABV6D8V1</accession>
<dbReference type="NCBIfam" id="TIGR01395">
    <property type="entry name" value="FlgC"/>
    <property type="match status" value="1"/>
</dbReference>
<evidence type="ECO:0000259" key="7">
    <source>
        <dbReference type="Pfam" id="PF00460"/>
    </source>
</evidence>
<reference evidence="9 10" key="1">
    <citation type="submission" date="2024-09" db="EMBL/GenBank/DDBJ databases">
        <authorList>
            <person name="Sun Q."/>
            <person name="Mori K."/>
        </authorList>
    </citation>
    <scope>NUCLEOTIDE SEQUENCE [LARGE SCALE GENOMIC DNA]</scope>
    <source>
        <strain evidence="9 10">CCM 8543</strain>
    </source>
</reference>
<feature type="domain" description="Flagellar basal body rod protein N-terminal" evidence="7">
    <location>
        <begin position="9"/>
        <end position="33"/>
    </location>
</feature>
<evidence type="ECO:0000256" key="5">
    <source>
        <dbReference type="ARBA" id="ARBA00025933"/>
    </source>
</evidence>
<evidence type="ECO:0000256" key="4">
    <source>
        <dbReference type="ARBA" id="ARBA00023143"/>
    </source>
</evidence>
<dbReference type="Proteomes" id="UP001589755">
    <property type="component" value="Unassembled WGS sequence"/>
</dbReference>
<evidence type="ECO:0000256" key="3">
    <source>
        <dbReference type="ARBA" id="ARBA00017941"/>
    </source>
</evidence>
<evidence type="ECO:0000256" key="6">
    <source>
        <dbReference type="RuleBase" id="RU362062"/>
    </source>
</evidence>
<keyword evidence="9" id="KW-0969">Cilium</keyword>
<comment type="subcellular location">
    <subcellularLocation>
        <location evidence="1 6">Bacterial flagellum basal body</location>
    </subcellularLocation>
</comment>
<evidence type="ECO:0000313" key="10">
    <source>
        <dbReference type="Proteomes" id="UP001589755"/>
    </source>
</evidence>
<dbReference type="Pfam" id="PF00460">
    <property type="entry name" value="Flg_bb_rod"/>
    <property type="match status" value="1"/>
</dbReference>
<name>A0ABV6D8V1_9HYPH</name>
<protein>
    <recommendedName>
        <fullName evidence="3 6">Flagellar basal-body rod protein FlgC</fullName>
    </recommendedName>
</protein>
<dbReference type="Pfam" id="PF06429">
    <property type="entry name" value="Flg_bbr_C"/>
    <property type="match status" value="1"/>
</dbReference>
<sequence>MVDALSAALKVSGSGLTAQSERMRVVSENLANAQSTSDIPGGDPYRRKTISFSAELDRVTGGSMVEVSAIARDPTEFPVEYMPGHEAADEFGYVKLPNVNMLVEMADMREASRSYEANLQTLKQAREMISMTIDLLRSNS</sequence>
<comment type="caution">
    <text evidence="9">The sequence shown here is derived from an EMBL/GenBank/DDBJ whole genome shotgun (WGS) entry which is preliminary data.</text>
</comment>
<gene>
    <name evidence="9" type="primary">flgC</name>
    <name evidence="9" type="ORF">ACFFJ2_11600</name>
</gene>
<organism evidence="9 10">
    <name type="scientific">Chelativorans intermedius</name>
    <dbReference type="NCBI Taxonomy" id="515947"/>
    <lineage>
        <taxon>Bacteria</taxon>
        <taxon>Pseudomonadati</taxon>
        <taxon>Pseudomonadota</taxon>
        <taxon>Alphaproteobacteria</taxon>
        <taxon>Hyphomicrobiales</taxon>
        <taxon>Phyllobacteriaceae</taxon>
        <taxon>Chelativorans</taxon>
    </lineage>
</organism>
<keyword evidence="9" id="KW-0966">Cell projection</keyword>
<comment type="subunit">
    <text evidence="5 6">The basal body constitutes a major portion of the flagellar organelle and consists of four rings (L,P,S, and M) mounted on a central rod. The rod consists of about 26 subunits of FlgG in the distal portion, and FlgB, FlgC and FlgF are thought to build up the proximal portion of the rod with about 6 subunits each.</text>
</comment>
<dbReference type="PANTHER" id="PTHR30435:SF2">
    <property type="entry name" value="FLAGELLAR BASAL-BODY ROD PROTEIN FLGC"/>
    <property type="match status" value="1"/>
</dbReference>
<keyword evidence="4 6" id="KW-0975">Bacterial flagellum</keyword>
<evidence type="ECO:0000256" key="1">
    <source>
        <dbReference type="ARBA" id="ARBA00004117"/>
    </source>
</evidence>
<evidence type="ECO:0000313" key="9">
    <source>
        <dbReference type="EMBL" id="MFC0209041.1"/>
    </source>
</evidence>